<proteinExistence type="predicted"/>
<dbReference type="Gene3D" id="3.80.10.10">
    <property type="entry name" value="Ribonuclease Inhibitor"/>
    <property type="match status" value="1"/>
</dbReference>
<keyword evidence="2" id="KW-1185">Reference proteome</keyword>
<dbReference type="PANTHER" id="PTHR35545:SF28">
    <property type="entry name" value="OS07G0645701 PROTEIN"/>
    <property type="match status" value="1"/>
</dbReference>
<dbReference type="SUPFAM" id="SSF52058">
    <property type="entry name" value="L domain-like"/>
    <property type="match status" value="1"/>
</dbReference>
<name>A0AAV5DDZ5_ELECO</name>
<reference evidence="1" key="2">
    <citation type="submission" date="2021-12" db="EMBL/GenBank/DDBJ databases">
        <title>Resequencing data analysis of finger millet.</title>
        <authorList>
            <person name="Hatakeyama M."/>
            <person name="Aluri S."/>
            <person name="Balachadran M.T."/>
            <person name="Sivarajan S.R."/>
            <person name="Poveda L."/>
            <person name="Shimizu-Inatsugi R."/>
            <person name="Schlapbach R."/>
            <person name="Sreeman S.M."/>
            <person name="Shimizu K.K."/>
        </authorList>
    </citation>
    <scope>NUCLEOTIDE SEQUENCE</scope>
</reference>
<dbReference type="InterPro" id="IPR032675">
    <property type="entry name" value="LRR_dom_sf"/>
</dbReference>
<protein>
    <submittedName>
        <fullName evidence="1">Uncharacterized protein</fullName>
    </submittedName>
</protein>
<sequence>MSTMNKMARVCLAAPGRESSMKTVSLHLCLTGSYLHDICELVCKAIGNGRVKSVELALPTKKADLDCGNMVAKNLVCFFYAFPNLLQCTTRLVLHNARFNELEMCHLLNSCEQLQHLELNNCDTGRLSTLKINMPNSKISYLRLESCCFEKVELSCLPKLAILYCESWFSLNAPLSFGCVPCLEELSLVCSAARNQYGLNLSELLHGTVEIKALTLDFHGEKVKNSYACYYSFCYHVASAGVGNRTRTC</sequence>
<dbReference type="EMBL" id="BQKI01000015">
    <property type="protein sequence ID" value="GJN08732.1"/>
    <property type="molecule type" value="Genomic_DNA"/>
</dbReference>
<gene>
    <name evidence="1" type="primary">ga26685</name>
    <name evidence="1" type="ORF">PR202_ga26685</name>
</gene>
<evidence type="ECO:0000313" key="2">
    <source>
        <dbReference type="Proteomes" id="UP001054889"/>
    </source>
</evidence>
<reference evidence="1" key="1">
    <citation type="journal article" date="2018" name="DNA Res.">
        <title>Multiple hybrid de novo genome assembly of finger millet, an orphan allotetraploid crop.</title>
        <authorList>
            <person name="Hatakeyama M."/>
            <person name="Aluri S."/>
            <person name="Balachadran M.T."/>
            <person name="Sivarajan S.R."/>
            <person name="Patrignani A."/>
            <person name="Gruter S."/>
            <person name="Poveda L."/>
            <person name="Shimizu-Inatsugi R."/>
            <person name="Baeten J."/>
            <person name="Francoijs K.J."/>
            <person name="Nataraja K.N."/>
            <person name="Reddy Y.A.N."/>
            <person name="Phadnis S."/>
            <person name="Ravikumar R.L."/>
            <person name="Schlapbach R."/>
            <person name="Sreeman S.M."/>
            <person name="Shimizu K.K."/>
        </authorList>
    </citation>
    <scope>NUCLEOTIDE SEQUENCE</scope>
</reference>
<accession>A0AAV5DDZ5</accession>
<evidence type="ECO:0000313" key="1">
    <source>
        <dbReference type="EMBL" id="GJN08732.1"/>
    </source>
</evidence>
<dbReference type="PANTHER" id="PTHR35545">
    <property type="entry name" value="F-BOX DOMAIN-CONTAINING PROTEIN"/>
    <property type="match status" value="1"/>
</dbReference>
<dbReference type="Proteomes" id="UP001054889">
    <property type="component" value="Unassembled WGS sequence"/>
</dbReference>
<organism evidence="1 2">
    <name type="scientific">Eleusine coracana subsp. coracana</name>
    <dbReference type="NCBI Taxonomy" id="191504"/>
    <lineage>
        <taxon>Eukaryota</taxon>
        <taxon>Viridiplantae</taxon>
        <taxon>Streptophyta</taxon>
        <taxon>Embryophyta</taxon>
        <taxon>Tracheophyta</taxon>
        <taxon>Spermatophyta</taxon>
        <taxon>Magnoliopsida</taxon>
        <taxon>Liliopsida</taxon>
        <taxon>Poales</taxon>
        <taxon>Poaceae</taxon>
        <taxon>PACMAD clade</taxon>
        <taxon>Chloridoideae</taxon>
        <taxon>Cynodonteae</taxon>
        <taxon>Eleusininae</taxon>
        <taxon>Eleusine</taxon>
    </lineage>
</organism>
<comment type="caution">
    <text evidence="1">The sequence shown here is derived from an EMBL/GenBank/DDBJ whole genome shotgun (WGS) entry which is preliminary data.</text>
</comment>
<dbReference type="AlphaFoldDB" id="A0AAV5DDZ5"/>